<name>A0A8S3X8G4_PARAO</name>
<dbReference type="EMBL" id="CAJQZP010001030">
    <property type="protein sequence ID" value="CAG5009448.1"/>
    <property type="molecule type" value="Genomic_DNA"/>
</dbReference>
<dbReference type="GO" id="GO:0005524">
    <property type="term" value="F:ATP binding"/>
    <property type="evidence" value="ECO:0007669"/>
    <property type="project" value="InterPro"/>
</dbReference>
<dbReference type="AlphaFoldDB" id="A0A8S3X8G4"/>
<evidence type="ECO:0000313" key="4">
    <source>
        <dbReference type="Proteomes" id="UP000691718"/>
    </source>
</evidence>
<accession>A0A8S3X8G4</accession>
<dbReference type="PANTHER" id="PTHR45703">
    <property type="entry name" value="DYNEIN HEAVY CHAIN"/>
    <property type="match status" value="1"/>
</dbReference>
<sequence length="430" mass="48268">MYLEPILYNDDSELGMKFRKVDQGFRQVARILDSDPRISALLQSARLQPTLDSISEQLTACQSELNVYIDEKRSIFPRLYFLSDDDLLELLGQARDGADGREIVIQSHLKKLFPGITSVRLGPSGMSITALCSHYGEIFQLDHPVDIDCSVEVWLKNLESEIRLSLKNLSLKCIENYNMQGQDPFSLPTQILCLAQNIRFTERAERAISSKELYKLKANVEKENNYYATAEAEDESENQKRQALILQCAHYESVVETLIENNVTSTNDWLWQKQLRFYLLKTKEIVAEMGLARMSYSYEYLGVNTGQFVRTEQADECFLILTQSLHLGLMGNPFGPAGTGKTESVKALGGLLGRLVLIFNCDEAMDAECMGRLLSGLALSGAWGCFDEFNRLSSATLAAVSHQLASLLAAIRQRPDAQRIALLNGKQVEP</sequence>
<dbReference type="Pfam" id="PF12774">
    <property type="entry name" value="AAA_6"/>
    <property type="match status" value="1"/>
</dbReference>
<evidence type="ECO:0000259" key="2">
    <source>
        <dbReference type="Pfam" id="PF12774"/>
    </source>
</evidence>
<dbReference type="GO" id="GO:0045505">
    <property type="term" value="F:dynein intermediate chain binding"/>
    <property type="evidence" value="ECO:0007669"/>
    <property type="project" value="InterPro"/>
</dbReference>
<dbReference type="Proteomes" id="UP000691718">
    <property type="component" value="Unassembled WGS sequence"/>
</dbReference>
<protein>
    <submittedName>
        <fullName evidence="3">(apollo) hypothetical protein</fullName>
    </submittedName>
</protein>
<dbReference type="InterPro" id="IPR035699">
    <property type="entry name" value="AAA_6"/>
</dbReference>
<dbReference type="Pfam" id="PF08393">
    <property type="entry name" value="DHC_N2"/>
    <property type="match status" value="1"/>
</dbReference>
<dbReference type="GO" id="GO:0051959">
    <property type="term" value="F:dynein light intermediate chain binding"/>
    <property type="evidence" value="ECO:0007669"/>
    <property type="project" value="InterPro"/>
</dbReference>
<evidence type="ECO:0000313" key="3">
    <source>
        <dbReference type="EMBL" id="CAG5009448.1"/>
    </source>
</evidence>
<reference evidence="3" key="1">
    <citation type="submission" date="2021-04" db="EMBL/GenBank/DDBJ databases">
        <authorList>
            <person name="Tunstrom K."/>
        </authorList>
    </citation>
    <scope>NUCLEOTIDE SEQUENCE</scope>
</reference>
<feature type="domain" description="Dynein heavy chain hydrolytic ATP-binding dynein motor region" evidence="2">
    <location>
        <begin position="296"/>
        <end position="416"/>
    </location>
</feature>
<feature type="domain" description="Dynein heavy chain linker" evidence="1">
    <location>
        <begin position="1"/>
        <end position="170"/>
    </location>
</feature>
<evidence type="ECO:0000259" key="1">
    <source>
        <dbReference type="Pfam" id="PF08393"/>
    </source>
</evidence>
<gene>
    <name evidence="3" type="ORF">PAPOLLO_LOCUS15223</name>
</gene>
<dbReference type="InterPro" id="IPR013602">
    <property type="entry name" value="Dynein_heavy_linker"/>
</dbReference>
<dbReference type="GO" id="GO:0007018">
    <property type="term" value="P:microtubule-based movement"/>
    <property type="evidence" value="ECO:0007669"/>
    <property type="project" value="InterPro"/>
</dbReference>
<proteinExistence type="predicted"/>
<dbReference type="GO" id="GO:0030286">
    <property type="term" value="C:dynein complex"/>
    <property type="evidence" value="ECO:0007669"/>
    <property type="project" value="InterPro"/>
</dbReference>
<comment type="caution">
    <text evidence="3">The sequence shown here is derived from an EMBL/GenBank/DDBJ whole genome shotgun (WGS) entry which is preliminary data.</text>
</comment>
<dbReference type="PANTHER" id="PTHR45703:SF22">
    <property type="entry name" value="DYNEIN CYTOPLASMIC 2 HEAVY CHAIN 1"/>
    <property type="match status" value="1"/>
</dbReference>
<organism evidence="3 4">
    <name type="scientific">Parnassius apollo</name>
    <name type="common">Apollo butterfly</name>
    <name type="synonym">Papilio apollo</name>
    <dbReference type="NCBI Taxonomy" id="110799"/>
    <lineage>
        <taxon>Eukaryota</taxon>
        <taxon>Metazoa</taxon>
        <taxon>Ecdysozoa</taxon>
        <taxon>Arthropoda</taxon>
        <taxon>Hexapoda</taxon>
        <taxon>Insecta</taxon>
        <taxon>Pterygota</taxon>
        <taxon>Neoptera</taxon>
        <taxon>Endopterygota</taxon>
        <taxon>Lepidoptera</taxon>
        <taxon>Glossata</taxon>
        <taxon>Ditrysia</taxon>
        <taxon>Papilionoidea</taxon>
        <taxon>Papilionidae</taxon>
        <taxon>Parnassiinae</taxon>
        <taxon>Parnassini</taxon>
        <taxon>Parnassius</taxon>
        <taxon>Parnassius</taxon>
    </lineage>
</organism>
<keyword evidence="4" id="KW-1185">Reference proteome</keyword>
<dbReference type="InterPro" id="IPR026983">
    <property type="entry name" value="DHC"/>
</dbReference>
<dbReference type="OrthoDB" id="10252139at2759"/>